<sequence>MEVKANEIRAEVIKMLVEAGTGHPAGALGSADFWTLLYLGGLIKINPQDPWNEDRDRVVLSAGHYCPVLYAVLAEAGFFPKEELSSLRKIDSRLQGHPVARMLPGIENSSGTLGQGISVAVGMALAARMDKKKHRVICFMGDGEQNEGQVWEAYMSVAKYKLSNLTIVIDRNNIQIDGHTEDVMPLEPLEEKLKAFGFAVIEVDGHNMEEIEKAMNRAKVTFEKPTAIVLHTIPGKNVDFMENDYAWHGRAPGMGETVQALMELHKLRTLDGKIIND</sequence>
<dbReference type="AlphaFoldDB" id="A0A0G1NPC9"/>
<accession>A0A0G1NPC9</accession>
<dbReference type="PANTHER" id="PTHR47514">
    <property type="entry name" value="TRANSKETOLASE N-TERMINAL SECTION-RELATED"/>
    <property type="match status" value="1"/>
</dbReference>
<dbReference type="SUPFAM" id="SSF52518">
    <property type="entry name" value="Thiamin diphosphate-binding fold (THDP-binding)"/>
    <property type="match status" value="1"/>
</dbReference>
<organism evidence="5 6">
    <name type="scientific">Candidatus Collierbacteria bacterium GW2011_GWA2_44_99</name>
    <dbReference type="NCBI Taxonomy" id="1618380"/>
    <lineage>
        <taxon>Bacteria</taxon>
        <taxon>Candidatus Collieribacteriota</taxon>
    </lineage>
</organism>
<dbReference type="Gene3D" id="3.40.50.970">
    <property type="match status" value="1"/>
</dbReference>
<dbReference type="PANTHER" id="PTHR47514:SF1">
    <property type="entry name" value="TRANSKETOLASE N-TERMINAL SECTION-RELATED"/>
    <property type="match status" value="1"/>
</dbReference>
<comment type="caution">
    <text evidence="5">The sequence shown here is derived from an EMBL/GenBank/DDBJ whole genome shotgun (WGS) entry which is preliminary data.</text>
</comment>
<dbReference type="InterPro" id="IPR005474">
    <property type="entry name" value="Transketolase_N"/>
</dbReference>
<dbReference type="Pfam" id="PF00456">
    <property type="entry name" value="Transketolase_N"/>
    <property type="match status" value="1"/>
</dbReference>
<evidence type="ECO:0000259" key="4">
    <source>
        <dbReference type="Pfam" id="PF00456"/>
    </source>
</evidence>
<comment type="similarity">
    <text evidence="2">Belongs to the transketolase family.</text>
</comment>
<keyword evidence="3" id="KW-0786">Thiamine pyrophosphate</keyword>
<dbReference type="Proteomes" id="UP000034797">
    <property type="component" value="Unassembled WGS sequence"/>
</dbReference>
<evidence type="ECO:0000313" key="5">
    <source>
        <dbReference type="EMBL" id="KKT86064.1"/>
    </source>
</evidence>
<dbReference type="CDD" id="cd02012">
    <property type="entry name" value="TPP_TK"/>
    <property type="match status" value="1"/>
</dbReference>
<proteinExistence type="inferred from homology"/>
<protein>
    <recommendedName>
        <fullName evidence="4">Transketolase N-terminal domain-containing protein</fullName>
    </recommendedName>
</protein>
<dbReference type="EMBL" id="LCJW01000017">
    <property type="protein sequence ID" value="KKT86064.1"/>
    <property type="molecule type" value="Genomic_DNA"/>
</dbReference>
<evidence type="ECO:0000256" key="2">
    <source>
        <dbReference type="ARBA" id="ARBA00007131"/>
    </source>
</evidence>
<gene>
    <name evidence="5" type="ORF">UW84_C0017G0031</name>
</gene>
<evidence type="ECO:0000256" key="3">
    <source>
        <dbReference type="ARBA" id="ARBA00023052"/>
    </source>
</evidence>
<comment type="cofactor">
    <cofactor evidence="1">
        <name>thiamine diphosphate</name>
        <dbReference type="ChEBI" id="CHEBI:58937"/>
    </cofactor>
</comment>
<name>A0A0G1NPC9_9BACT</name>
<dbReference type="InterPro" id="IPR029061">
    <property type="entry name" value="THDP-binding"/>
</dbReference>
<evidence type="ECO:0000313" key="6">
    <source>
        <dbReference type="Proteomes" id="UP000034797"/>
    </source>
</evidence>
<reference evidence="5 6" key="1">
    <citation type="journal article" date="2015" name="Nature">
        <title>rRNA introns, odd ribosomes, and small enigmatic genomes across a large radiation of phyla.</title>
        <authorList>
            <person name="Brown C.T."/>
            <person name="Hug L.A."/>
            <person name="Thomas B.C."/>
            <person name="Sharon I."/>
            <person name="Castelle C.J."/>
            <person name="Singh A."/>
            <person name="Wilkins M.J."/>
            <person name="Williams K.H."/>
            <person name="Banfield J.F."/>
        </authorList>
    </citation>
    <scope>NUCLEOTIDE SEQUENCE [LARGE SCALE GENOMIC DNA]</scope>
</reference>
<feature type="domain" description="Transketolase N-terminal" evidence="4">
    <location>
        <begin position="5"/>
        <end position="257"/>
    </location>
</feature>
<dbReference type="PATRIC" id="fig|1618380.3.peg.303"/>
<evidence type="ECO:0000256" key="1">
    <source>
        <dbReference type="ARBA" id="ARBA00001964"/>
    </source>
</evidence>